<dbReference type="GO" id="GO:0060236">
    <property type="term" value="P:regulation of mitotic spindle organization"/>
    <property type="evidence" value="ECO:0007669"/>
    <property type="project" value="TreeGrafter"/>
</dbReference>
<dbReference type="PANTHER" id="PTHR14728:SF2">
    <property type="entry name" value="PROTEIN AURORA BOREALIS"/>
    <property type="match status" value="1"/>
</dbReference>
<keyword evidence="4" id="KW-0498">Mitosis</keyword>
<protein>
    <recommendedName>
        <fullName evidence="2">Protein aurora borealis</fullName>
    </recommendedName>
</protein>
<keyword evidence="8" id="KW-1185">Reference proteome</keyword>
<dbReference type="GO" id="GO:0005737">
    <property type="term" value="C:cytoplasm"/>
    <property type="evidence" value="ECO:0007669"/>
    <property type="project" value="TreeGrafter"/>
</dbReference>
<dbReference type="STRING" id="318479.A0A158Q623"/>
<sequence>MKWTAYWSGCCPLRSLLSGDHNKENVNNAYKTTTNKTTCESEKKEGRPRIVNPFECNLAEEISQFTFSPSVFTVSKKSNDSIAEQFVWSIDERAVMCPVDIDEENAPLELTPDPKHEAAIHSALEKFWRTNLTVAPSPSISPFQIIEGKRIKVVKESSLIKQKLFLKKDAQTQTTATFPKEFDFECFLAVPLEWVFLEAEFRYSEMEGNGLEMKKTDKYCNSQIKQQGSERDVIYLENYDEVGYSIAEDKSMRKGPGDDVVCLDVESEDDIPDFLKNVPVGRWKKRRSPSNSPAFSYISPDVSPIAFD</sequence>
<name>A0A158Q623_DRAME</name>
<accession>A0A158Q623</accession>
<dbReference type="Pfam" id="PF15280">
    <property type="entry name" value="BORA_N"/>
    <property type="match status" value="1"/>
</dbReference>
<evidence type="ECO:0000256" key="3">
    <source>
        <dbReference type="ARBA" id="ARBA00022618"/>
    </source>
</evidence>
<evidence type="ECO:0000256" key="5">
    <source>
        <dbReference type="ARBA" id="ARBA00023306"/>
    </source>
</evidence>
<dbReference type="PRINTS" id="PR02038">
    <property type="entry name" value="AURORABORA"/>
</dbReference>
<dbReference type="Proteomes" id="UP000038040">
    <property type="component" value="Unplaced"/>
</dbReference>
<dbReference type="Proteomes" id="UP000274756">
    <property type="component" value="Unassembled WGS sequence"/>
</dbReference>
<proteinExistence type="inferred from homology"/>
<evidence type="ECO:0000313" key="8">
    <source>
        <dbReference type="Proteomes" id="UP000274756"/>
    </source>
</evidence>
<evidence type="ECO:0000313" key="6">
    <source>
        <dbReference type="EMBL" id="VDN52779.1"/>
    </source>
</evidence>
<evidence type="ECO:0000256" key="4">
    <source>
        <dbReference type="ARBA" id="ARBA00022776"/>
    </source>
</evidence>
<dbReference type="GO" id="GO:0007088">
    <property type="term" value="P:regulation of mitotic nuclear division"/>
    <property type="evidence" value="ECO:0007669"/>
    <property type="project" value="TreeGrafter"/>
</dbReference>
<dbReference type="GO" id="GO:0051301">
    <property type="term" value="P:cell division"/>
    <property type="evidence" value="ECO:0007669"/>
    <property type="project" value="UniProtKB-KW"/>
</dbReference>
<dbReference type="EMBL" id="UYYG01000078">
    <property type="protein sequence ID" value="VDN52779.1"/>
    <property type="molecule type" value="Genomic_DNA"/>
</dbReference>
<organism evidence="7 9">
    <name type="scientific">Dracunculus medinensis</name>
    <name type="common">Guinea worm</name>
    <dbReference type="NCBI Taxonomy" id="318479"/>
    <lineage>
        <taxon>Eukaryota</taxon>
        <taxon>Metazoa</taxon>
        <taxon>Ecdysozoa</taxon>
        <taxon>Nematoda</taxon>
        <taxon>Chromadorea</taxon>
        <taxon>Rhabditida</taxon>
        <taxon>Spirurina</taxon>
        <taxon>Dracunculoidea</taxon>
        <taxon>Dracunculidae</taxon>
        <taxon>Dracunculus</taxon>
    </lineage>
</organism>
<gene>
    <name evidence="6" type="ORF">DME_LOCUS2752</name>
</gene>
<evidence type="ECO:0000256" key="1">
    <source>
        <dbReference type="ARBA" id="ARBA00010963"/>
    </source>
</evidence>
<dbReference type="GO" id="GO:0019901">
    <property type="term" value="F:protein kinase binding"/>
    <property type="evidence" value="ECO:0007669"/>
    <property type="project" value="TreeGrafter"/>
</dbReference>
<evidence type="ECO:0000256" key="2">
    <source>
        <dbReference type="ARBA" id="ARBA00020055"/>
    </source>
</evidence>
<reference evidence="6 8" key="2">
    <citation type="submission" date="2018-11" db="EMBL/GenBank/DDBJ databases">
        <authorList>
            <consortium name="Pathogen Informatics"/>
        </authorList>
    </citation>
    <scope>NUCLEOTIDE SEQUENCE [LARGE SCALE GENOMIC DNA]</scope>
</reference>
<keyword evidence="5" id="KW-0131">Cell cycle</keyword>
<dbReference type="GO" id="GO:0005634">
    <property type="term" value="C:nucleus"/>
    <property type="evidence" value="ECO:0007669"/>
    <property type="project" value="TreeGrafter"/>
</dbReference>
<comment type="similarity">
    <text evidence="1">Belongs to the BORA family.</text>
</comment>
<reference evidence="9" key="1">
    <citation type="submission" date="2016-04" db="UniProtKB">
        <authorList>
            <consortium name="WormBaseParasite"/>
        </authorList>
    </citation>
    <scope>IDENTIFICATION</scope>
</reference>
<keyword evidence="3" id="KW-0132">Cell division</keyword>
<evidence type="ECO:0000313" key="7">
    <source>
        <dbReference type="Proteomes" id="UP000038040"/>
    </source>
</evidence>
<dbReference type="AlphaFoldDB" id="A0A158Q623"/>
<evidence type="ECO:0000313" key="9">
    <source>
        <dbReference type="WBParaSite" id="DME_0000890601-mRNA-1"/>
    </source>
</evidence>
<dbReference type="OrthoDB" id="10020858at2759"/>
<dbReference type="InterPro" id="IPR023252">
    <property type="entry name" value="Aurora_borealis_protein"/>
</dbReference>
<dbReference type="WBParaSite" id="DME_0000890601-mRNA-1">
    <property type="protein sequence ID" value="DME_0000890601-mRNA-1"/>
    <property type="gene ID" value="DME_0000890601"/>
</dbReference>
<dbReference type="PANTHER" id="PTHR14728">
    <property type="entry name" value="PROTEIN AURORA BOREALIS"/>
    <property type="match status" value="1"/>
</dbReference>